<dbReference type="EnsemblFungi" id="PTTG_28912-t43_1">
    <property type="protein sequence ID" value="PTTG_28912-t43_1-p1"/>
    <property type="gene ID" value="PTTG_28912"/>
</dbReference>
<accession>A0A180G811</accession>
<gene>
    <name evidence="2" type="ORF">PTTG_28912</name>
</gene>
<reference evidence="2" key="1">
    <citation type="submission" date="2009-11" db="EMBL/GenBank/DDBJ databases">
        <authorList>
            <consortium name="The Broad Institute Genome Sequencing Platform"/>
            <person name="Ward D."/>
            <person name="Feldgarden M."/>
            <person name="Earl A."/>
            <person name="Young S.K."/>
            <person name="Zeng Q."/>
            <person name="Koehrsen M."/>
            <person name="Alvarado L."/>
            <person name="Berlin A."/>
            <person name="Bochicchio J."/>
            <person name="Borenstein D."/>
            <person name="Chapman S.B."/>
            <person name="Chen Z."/>
            <person name="Engels R."/>
            <person name="Freedman E."/>
            <person name="Gellesch M."/>
            <person name="Goldberg J."/>
            <person name="Griggs A."/>
            <person name="Gujja S."/>
            <person name="Heilman E."/>
            <person name="Heiman D."/>
            <person name="Hepburn T."/>
            <person name="Howarth C."/>
            <person name="Jen D."/>
            <person name="Larson L."/>
            <person name="Lewis B."/>
            <person name="Mehta T."/>
            <person name="Park D."/>
            <person name="Pearson M."/>
            <person name="Roberts A."/>
            <person name="Saif S."/>
            <person name="Shea T."/>
            <person name="Shenoy N."/>
            <person name="Sisk P."/>
            <person name="Stolte C."/>
            <person name="Sykes S."/>
            <person name="Thomson T."/>
            <person name="Walk T."/>
            <person name="White J."/>
            <person name="Yandava C."/>
            <person name="Izard J."/>
            <person name="Baranova O.V."/>
            <person name="Blanton J.M."/>
            <person name="Tanner A.C."/>
            <person name="Dewhirst F.E."/>
            <person name="Haas B."/>
            <person name="Nusbaum C."/>
            <person name="Birren B."/>
        </authorList>
    </citation>
    <scope>NUCLEOTIDE SEQUENCE [LARGE SCALE GENOMIC DNA]</scope>
    <source>
        <strain evidence="2">1-1 BBBD Race 1</strain>
    </source>
</reference>
<feature type="region of interest" description="Disordered" evidence="1">
    <location>
        <begin position="93"/>
        <end position="116"/>
    </location>
</feature>
<reference evidence="3" key="4">
    <citation type="submission" date="2025-05" db="UniProtKB">
        <authorList>
            <consortium name="EnsemblFungi"/>
        </authorList>
    </citation>
    <scope>IDENTIFICATION</scope>
    <source>
        <strain evidence="3">isolate 1-1 / race 1 (BBBD)</strain>
    </source>
</reference>
<evidence type="ECO:0000313" key="4">
    <source>
        <dbReference type="Proteomes" id="UP000005240"/>
    </source>
</evidence>
<proteinExistence type="predicted"/>
<feature type="compositionally biased region" description="Polar residues" evidence="1">
    <location>
        <begin position="7"/>
        <end position="16"/>
    </location>
</feature>
<keyword evidence="4" id="KW-1185">Reference proteome</keyword>
<feature type="region of interest" description="Disordered" evidence="1">
    <location>
        <begin position="1"/>
        <end position="54"/>
    </location>
</feature>
<name>A0A180G811_PUCT1</name>
<evidence type="ECO:0000256" key="1">
    <source>
        <dbReference type="SAM" id="MobiDB-lite"/>
    </source>
</evidence>
<sequence length="151" mass="15988">MIRARTTKQSYAGQTRTEYRGETSKRTGGPTTATHKGAPRSSRVDSFRPNLIPVLDPPSTIIHRTISESLSKDSVPRASGDKCSDLLTLAGGTANPTTAVIPQPLSTSDDLPLTSAGEASQPRLALHLISSILPDVGSRTCISKPSSHNEL</sequence>
<dbReference type="AlphaFoldDB" id="A0A180G811"/>
<protein>
    <submittedName>
        <fullName evidence="2 3">Uncharacterized protein</fullName>
    </submittedName>
</protein>
<dbReference type="EMBL" id="ADAS02000153">
    <property type="protein sequence ID" value="OAV88801.1"/>
    <property type="molecule type" value="Genomic_DNA"/>
</dbReference>
<dbReference type="VEuPathDB" id="FungiDB:PTTG_28912"/>
<reference evidence="2" key="2">
    <citation type="submission" date="2016-05" db="EMBL/GenBank/DDBJ databases">
        <title>Comparative analysis highlights variable genome content of wheat rusts and divergence of the mating loci.</title>
        <authorList>
            <person name="Cuomo C.A."/>
            <person name="Bakkeren G."/>
            <person name="Szabo L."/>
            <person name="Khalil H."/>
            <person name="Joly D."/>
            <person name="Goldberg J."/>
            <person name="Young S."/>
            <person name="Zeng Q."/>
            <person name="Fellers J."/>
        </authorList>
    </citation>
    <scope>NUCLEOTIDE SEQUENCE [LARGE SCALE GENOMIC DNA]</scope>
    <source>
        <strain evidence="2">1-1 BBBD Race 1</strain>
    </source>
</reference>
<evidence type="ECO:0000313" key="2">
    <source>
        <dbReference type="EMBL" id="OAV88801.1"/>
    </source>
</evidence>
<organism evidence="2">
    <name type="scientific">Puccinia triticina (isolate 1-1 / race 1 (BBBD))</name>
    <name type="common">Brown leaf rust fungus</name>
    <dbReference type="NCBI Taxonomy" id="630390"/>
    <lineage>
        <taxon>Eukaryota</taxon>
        <taxon>Fungi</taxon>
        <taxon>Dikarya</taxon>
        <taxon>Basidiomycota</taxon>
        <taxon>Pucciniomycotina</taxon>
        <taxon>Pucciniomycetes</taxon>
        <taxon>Pucciniales</taxon>
        <taxon>Pucciniaceae</taxon>
        <taxon>Puccinia</taxon>
    </lineage>
</organism>
<dbReference type="Proteomes" id="UP000005240">
    <property type="component" value="Unassembled WGS sequence"/>
</dbReference>
<feature type="compositionally biased region" description="Polar residues" evidence="1">
    <location>
        <begin position="94"/>
        <end position="109"/>
    </location>
</feature>
<reference evidence="3 4" key="3">
    <citation type="journal article" date="2017" name="G3 (Bethesda)">
        <title>Comparative analysis highlights variable genome content of wheat rusts and divergence of the mating loci.</title>
        <authorList>
            <person name="Cuomo C.A."/>
            <person name="Bakkeren G."/>
            <person name="Khalil H.B."/>
            <person name="Panwar V."/>
            <person name="Joly D."/>
            <person name="Linning R."/>
            <person name="Sakthikumar S."/>
            <person name="Song X."/>
            <person name="Adiconis X."/>
            <person name="Fan L."/>
            <person name="Goldberg J.M."/>
            <person name="Levin J.Z."/>
            <person name="Young S."/>
            <person name="Zeng Q."/>
            <person name="Anikster Y."/>
            <person name="Bruce M."/>
            <person name="Wang M."/>
            <person name="Yin C."/>
            <person name="McCallum B."/>
            <person name="Szabo L.J."/>
            <person name="Hulbert S."/>
            <person name="Chen X."/>
            <person name="Fellers J.P."/>
        </authorList>
    </citation>
    <scope>NUCLEOTIDE SEQUENCE</scope>
    <source>
        <strain evidence="3">isolate 1-1 / race 1 (BBBD)</strain>
        <strain evidence="4">Isolate 1-1 / race 1 (BBBD)</strain>
    </source>
</reference>
<evidence type="ECO:0000313" key="3">
    <source>
        <dbReference type="EnsemblFungi" id="PTTG_28912-t43_1-p1"/>
    </source>
</evidence>